<evidence type="ECO:0000313" key="7">
    <source>
        <dbReference type="WBParaSite" id="SMUV_0000814401-mRNA-1"/>
    </source>
</evidence>
<sequence length="247" mass="26970">MSRNSCLFSVESLLDQKPLINNEKSFVPCQQTTSNYEMVPTVMLNGNQPNDCQKSIKKGQQISKKGKPRRARTAFTYEQLVALEAKFRSSRFAFSLRLLYYLIIISIISLQIKIWFQNRRTKWKKHNSGHDSPETATAVTAAAAAAAAATAKTTATSTVTVNSISEAATAAELIADRKAALSNSCSNIATATRLVSASISSSIIDDGTVDLQPLKTSLCSGSSLFMPAFCSAQNQLRFTQHIFPTNF</sequence>
<dbReference type="SMART" id="SM00389">
    <property type="entry name" value="HOX"/>
    <property type="match status" value="1"/>
</dbReference>
<dbReference type="Proteomes" id="UP000046393">
    <property type="component" value="Unplaced"/>
</dbReference>
<dbReference type="STRING" id="451379.A0A0N5ATI6"/>
<dbReference type="GO" id="GO:0005634">
    <property type="term" value="C:nucleus"/>
    <property type="evidence" value="ECO:0007669"/>
    <property type="project" value="UniProtKB-SubCell"/>
</dbReference>
<name>A0A0N5ATI6_9BILA</name>
<dbReference type="InterPro" id="IPR001356">
    <property type="entry name" value="HD"/>
</dbReference>
<dbReference type="InterPro" id="IPR009057">
    <property type="entry name" value="Homeodomain-like_sf"/>
</dbReference>
<keyword evidence="4" id="KW-0472">Membrane</keyword>
<proteinExistence type="predicted"/>
<keyword evidence="4" id="KW-1133">Transmembrane helix</keyword>
<dbReference type="SUPFAM" id="SSF46689">
    <property type="entry name" value="Homeodomain-like"/>
    <property type="match status" value="1"/>
</dbReference>
<keyword evidence="2 3" id="KW-0371">Homeobox</keyword>
<evidence type="ECO:0000259" key="5">
    <source>
        <dbReference type="PROSITE" id="PS50071"/>
    </source>
</evidence>
<keyword evidence="2 3" id="KW-0539">Nucleus</keyword>
<comment type="subcellular location">
    <subcellularLocation>
        <location evidence="1 2 3">Nucleus</location>
    </subcellularLocation>
</comment>
<evidence type="ECO:0000313" key="6">
    <source>
        <dbReference type="Proteomes" id="UP000046393"/>
    </source>
</evidence>
<keyword evidence="4" id="KW-0812">Transmembrane</keyword>
<evidence type="ECO:0000256" key="2">
    <source>
        <dbReference type="PROSITE-ProRule" id="PRU00108"/>
    </source>
</evidence>
<organism evidence="6 7">
    <name type="scientific">Syphacia muris</name>
    <dbReference type="NCBI Taxonomy" id="451379"/>
    <lineage>
        <taxon>Eukaryota</taxon>
        <taxon>Metazoa</taxon>
        <taxon>Ecdysozoa</taxon>
        <taxon>Nematoda</taxon>
        <taxon>Chromadorea</taxon>
        <taxon>Rhabditida</taxon>
        <taxon>Spirurina</taxon>
        <taxon>Oxyuridomorpha</taxon>
        <taxon>Oxyuroidea</taxon>
        <taxon>Oxyuridae</taxon>
        <taxon>Syphacia</taxon>
    </lineage>
</organism>
<reference evidence="7" key="1">
    <citation type="submission" date="2017-02" db="UniProtKB">
        <authorList>
            <consortium name="WormBaseParasite"/>
        </authorList>
    </citation>
    <scope>IDENTIFICATION</scope>
</reference>
<dbReference type="AlphaFoldDB" id="A0A0N5ATI6"/>
<protein>
    <submittedName>
        <fullName evidence="7">Homeobox domain-containing protein</fullName>
    </submittedName>
</protein>
<evidence type="ECO:0000256" key="3">
    <source>
        <dbReference type="RuleBase" id="RU000682"/>
    </source>
</evidence>
<dbReference type="Gene3D" id="1.10.10.60">
    <property type="entry name" value="Homeodomain-like"/>
    <property type="match status" value="1"/>
</dbReference>
<keyword evidence="2 3" id="KW-0238">DNA-binding</keyword>
<accession>A0A0N5ATI6</accession>
<dbReference type="PROSITE" id="PS50071">
    <property type="entry name" value="HOMEOBOX_2"/>
    <property type="match status" value="1"/>
</dbReference>
<evidence type="ECO:0000256" key="4">
    <source>
        <dbReference type="SAM" id="Phobius"/>
    </source>
</evidence>
<dbReference type="PANTHER" id="PTHR24333">
    <property type="entry name" value="HOMEO BOX HB9 LIKE A-RELATED"/>
    <property type="match status" value="1"/>
</dbReference>
<feature type="DNA-binding region" description="Homeobox" evidence="2">
    <location>
        <begin position="68"/>
        <end position="127"/>
    </location>
</feature>
<dbReference type="InterPro" id="IPR050848">
    <property type="entry name" value="Homeobox_TF"/>
</dbReference>
<keyword evidence="6" id="KW-1185">Reference proteome</keyword>
<feature type="domain" description="Homeobox" evidence="5">
    <location>
        <begin position="66"/>
        <end position="126"/>
    </location>
</feature>
<evidence type="ECO:0000256" key="1">
    <source>
        <dbReference type="ARBA" id="ARBA00004123"/>
    </source>
</evidence>
<dbReference type="GO" id="GO:0003677">
    <property type="term" value="F:DNA binding"/>
    <property type="evidence" value="ECO:0007669"/>
    <property type="project" value="UniProtKB-UniRule"/>
</dbReference>
<dbReference type="Pfam" id="PF00046">
    <property type="entry name" value="Homeodomain"/>
    <property type="match status" value="1"/>
</dbReference>
<feature type="transmembrane region" description="Helical" evidence="4">
    <location>
        <begin position="98"/>
        <end position="116"/>
    </location>
</feature>
<dbReference type="CDD" id="cd00086">
    <property type="entry name" value="homeodomain"/>
    <property type="match status" value="1"/>
</dbReference>
<dbReference type="WBParaSite" id="SMUV_0000814401-mRNA-1">
    <property type="protein sequence ID" value="SMUV_0000814401-mRNA-1"/>
    <property type="gene ID" value="SMUV_0000814401"/>
</dbReference>